<dbReference type="Proteomes" id="UP000261011">
    <property type="component" value="Unassembled WGS sequence"/>
</dbReference>
<accession>A0A3E2TI20</accession>
<feature type="transmembrane region" description="Helical" evidence="1">
    <location>
        <begin position="144"/>
        <end position="161"/>
    </location>
</feature>
<protein>
    <submittedName>
        <fullName evidence="2">Uncharacterized protein</fullName>
    </submittedName>
</protein>
<feature type="transmembrane region" description="Helical" evidence="1">
    <location>
        <begin position="12"/>
        <end position="32"/>
    </location>
</feature>
<feature type="transmembrane region" description="Helical" evidence="1">
    <location>
        <begin position="370"/>
        <end position="388"/>
    </location>
</feature>
<feature type="transmembrane region" description="Helical" evidence="1">
    <location>
        <begin position="323"/>
        <end position="344"/>
    </location>
</feature>
<name>A0A3E2TI20_9FIRM</name>
<sequence>MWDFILLNLTDHYYVLYCMIISLIVIISKDIKDINYTQQLRYKNIFAYNLSRIRYFLAFLNLYFLAHILILLLIGALNFKNTTSISPIRLEGYSEIVDLYNRYINIFDNIILANFAVIIYFIFGFTVLYALLTKINQNKGYKNTIVSAIIIYILTYIGFKTDLKTKLPVLFFNNYILLHHGLIVNGLFKFILVIAIGILIILFSVVKPKTIAKTNRSFNELIINRKDITISLLVVLILYILTYIKNVDNIDFGIRELGLLTLFGSSTKEKSFISFLSLTIINTTPIFIVGLSKSRLKNYFNEPLLIRFKNIEDFKYNVRKIHFFYIVIYILIVILINYITFFIGKTSDLSSTFLKEAYGMIYDLGILSKYNVGFAISLMFYFGIFYILSSFIGEVFAIVIILLSKFILFFLASYDVLKINYGIVNLLEDGQISSVIFVKLLVVLLYLIIVILKYNRGYNYEGNTSRKY</sequence>
<feature type="transmembrane region" description="Helical" evidence="1">
    <location>
        <begin position="432"/>
        <end position="452"/>
    </location>
</feature>
<keyword evidence="1" id="KW-0472">Membrane</keyword>
<feature type="transmembrane region" description="Helical" evidence="1">
    <location>
        <begin position="227"/>
        <end position="244"/>
    </location>
</feature>
<keyword evidence="3" id="KW-1185">Reference proteome</keyword>
<proteinExistence type="predicted"/>
<feature type="transmembrane region" description="Helical" evidence="1">
    <location>
        <begin position="53"/>
        <end position="77"/>
    </location>
</feature>
<keyword evidence="1" id="KW-1133">Transmembrane helix</keyword>
<feature type="transmembrane region" description="Helical" evidence="1">
    <location>
        <begin position="181"/>
        <end position="206"/>
    </location>
</feature>
<dbReference type="AlphaFoldDB" id="A0A3E2TI20"/>
<feature type="transmembrane region" description="Helical" evidence="1">
    <location>
        <begin position="272"/>
        <end position="291"/>
    </location>
</feature>
<feature type="transmembrane region" description="Helical" evidence="1">
    <location>
        <begin position="395"/>
        <end position="412"/>
    </location>
</feature>
<feature type="transmembrane region" description="Helical" evidence="1">
    <location>
        <begin position="110"/>
        <end position="132"/>
    </location>
</feature>
<organism evidence="2 3">
    <name type="scientific">Anaerococcus nagyae</name>
    <dbReference type="NCBI Taxonomy" id="1755241"/>
    <lineage>
        <taxon>Bacteria</taxon>
        <taxon>Bacillati</taxon>
        <taxon>Bacillota</taxon>
        <taxon>Tissierellia</taxon>
        <taxon>Tissierellales</taxon>
        <taxon>Peptoniphilaceae</taxon>
        <taxon>Anaerococcus</taxon>
    </lineage>
</organism>
<evidence type="ECO:0000313" key="3">
    <source>
        <dbReference type="Proteomes" id="UP000261011"/>
    </source>
</evidence>
<evidence type="ECO:0000313" key="2">
    <source>
        <dbReference type="EMBL" id="RGB75472.1"/>
    </source>
</evidence>
<reference evidence="2 3" key="1">
    <citation type="submission" date="2018-08" db="EMBL/GenBank/DDBJ databases">
        <title>A genome reference for cultivated species of the human gut microbiota.</title>
        <authorList>
            <person name="Zou Y."/>
            <person name="Xue W."/>
            <person name="Luo G."/>
        </authorList>
    </citation>
    <scope>NUCLEOTIDE SEQUENCE [LARGE SCALE GENOMIC DNA]</scope>
    <source>
        <strain evidence="2 3">OF01-3</strain>
    </source>
</reference>
<gene>
    <name evidence="2" type="ORF">DXA39_06605</name>
</gene>
<keyword evidence="1" id="KW-0812">Transmembrane</keyword>
<dbReference type="EMBL" id="QVEU01000005">
    <property type="protein sequence ID" value="RGB75472.1"/>
    <property type="molecule type" value="Genomic_DNA"/>
</dbReference>
<evidence type="ECO:0000256" key="1">
    <source>
        <dbReference type="SAM" id="Phobius"/>
    </source>
</evidence>
<comment type="caution">
    <text evidence="2">The sequence shown here is derived from an EMBL/GenBank/DDBJ whole genome shotgun (WGS) entry which is preliminary data.</text>
</comment>